<evidence type="ECO:0000313" key="3">
    <source>
        <dbReference type="EMBL" id="QEC75870.1"/>
    </source>
</evidence>
<evidence type="ECO:0000259" key="2">
    <source>
        <dbReference type="Pfam" id="PF17761"/>
    </source>
</evidence>
<dbReference type="EMBL" id="CP042437">
    <property type="protein sequence ID" value="QEC75870.1"/>
    <property type="molecule type" value="Genomic_DNA"/>
</dbReference>
<feature type="domain" description="YhcG N-terminal" evidence="2">
    <location>
        <begin position="15"/>
        <end position="162"/>
    </location>
</feature>
<dbReference type="OrthoDB" id="9801263at2"/>
<organism evidence="3 4">
    <name type="scientific">Mucilaginibacter ginsenosidivorax</name>
    <dbReference type="NCBI Taxonomy" id="862126"/>
    <lineage>
        <taxon>Bacteria</taxon>
        <taxon>Pseudomonadati</taxon>
        <taxon>Bacteroidota</taxon>
        <taxon>Sphingobacteriia</taxon>
        <taxon>Sphingobacteriales</taxon>
        <taxon>Sphingobacteriaceae</taxon>
        <taxon>Mucilaginibacter</taxon>
    </lineage>
</organism>
<evidence type="ECO:0000259" key="1">
    <source>
        <dbReference type="Pfam" id="PF06250"/>
    </source>
</evidence>
<dbReference type="RefSeq" id="WP_147053056.1">
    <property type="nucleotide sequence ID" value="NZ_CP042437.1"/>
</dbReference>
<dbReference type="InterPro" id="IPR009362">
    <property type="entry name" value="YhcG_C"/>
</dbReference>
<reference evidence="3 4" key="1">
    <citation type="journal article" date="2013" name="J. Microbiol.">
        <title>Mucilaginibacter ginsenosidivorax sp. nov., with ginsenoside converting activity isolated from sediment.</title>
        <authorList>
            <person name="Kim J.K."/>
            <person name="Choi T.E."/>
            <person name="Liu Q.M."/>
            <person name="Park H.Y."/>
            <person name="Yi T.H."/>
            <person name="Yoon M.H."/>
            <person name="Kim S.C."/>
            <person name="Im W.T."/>
        </authorList>
    </citation>
    <scope>NUCLEOTIDE SEQUENCE [LARGE SCALE GENOMIC DNA]</scope>
    <source>
        <strain evidence="3 4">KHI28</strain>
    </source>
</reference>
<dbReference type="Proteomes" id="UP000321362">
    <property type="component" value="Chromosome"/>
</dbReference>
<dbReference type="GO" id="GO:0003676">
    <property type="term" value="F:nucleic acid binding"/>
    <property type="evidence" value="ECO:0007669"/>
    <property type="project" value="InterPro"/>
</dbReference>
<dbReference type="Pfam" id="PF17761">
    <property type="entry name" value="DUF1016_N"/>
    <property type="match status" value="1"/>
</dbReference>
<dbReference type="InterPro" id="IPR053148">
    <property type="entry name" value="PD-DEXK-like_domain"/>
</dbReference>
<keyword evidence="4" id="KW-1185">Reference proteome</keyword>
<dbReference type="PANTHER" id="PTHR30547">
    <property type="entry name" value="UNCHARACTERIZED PROTEIN YHCG-RELATED"/>
    <property type="match status" value="1"/>
</dbReference>
<evidence type="ECO:0000313" key="4">
    <source>
        <dbReference type="Proteomes" id="UP000321362"/>
    </source>
</evidence>
<dbReference type="PANTHER" id="PTHR30547:SF0">
    <property type="entry name" value="BLR8175 PROTEIN"/>
    <property type="match status" value="1"/>
</dbReference>
<protein>
    <submittedName>
        <fullName evidence="3">DUF1016 domain-containing protein</fullName>
    </submittedName>
</protein>
<gene>
    <name evidence="3" type="ORF">FSB76_07885</name>
</gene>
<proteinExistence type="predicted"/>
<dbReference type="InterPro" id="IPR041527">
    <property type="entry name" value="YhcG_N"/>
</dbReference>
<dbReference type="Gene3D" id="3.40.1350.10">
    <property type="match status" value="1"/>
</dbReference>
<dbReference type="Pfam" id="PF06250">
    <property type="entry name" value="YhcG_C"/>
    <property type="match status" value="1"/>
</dbReference>
<dbReference type="AlphaFoldDB" id="A0A5B8VWF5"/>
<feature type="domain" description="YhcG PDDEXK nuclease" evidence="1">
    <location>
        <begin position="184"/>
        <end position="337"/>
    </location>
</feature>
<dbReference type="InterPro" id="IPR011856">
    <property type="entry name" value="tRNA_endonuc-like_dom_sf"/>
</dbReference>
<sequence>MNVLPESYKDTLIALKNKIRRAQTKIVLTANVQLLAIYWEIGEFICHIEKQKDWGSKIIDQISADLKDDFPELKGLSPRNLRYMRNFFVNWPQLSLLRQNGIAVDNLILQQPVAKLPWGHICILNDRIKSDEERNFYAAKTAENNWSRNVLLNQIDSGLFIRQGKLLNNFTHTLPLLQGDLAKELFKDPYKFDFFHLSEEAKERDLENALIADIQKFLLELGKGFAFVGRQFKIDKGDSEYFLDLLFYHTKLHCYIVLELKTGEFKPEYAGKMNFYLSVIDEHEKASGDNPSIGIILCKSKNKITAEYTLRDMNKPMGIAEYNLTDAIPTEIKAELPSIEDLENELEKSVKLNQKPYEKQLDKMKTLISNLNHEELREKVSNQAIYKLFTELLPQIVSQAEIILNPDIYSLFDYHSISRTINNNDFEYNTSIDLEMMMIQGDVQQVGLTINLKGFKKAGVETFSVFQTFLILFSDYFYEIGTTRRDVWRKYLYHEILNDNDISYIVDKWVDKIINDINERIAAIAKKHIE</sequence>
<dbReference type="KEGG" id="mgk:FSB76_07885"/>
<accession>A0A5B8VWF5</accession>
<name>A0A5B8VWF5_9SPHI</name>